<dbReference type="InterPro" id="IPR019564">
    <property type="entry name" value="Sam37/metaxin_N"/>
</dbReference>
<sequence>MELHVWGSYKDGVISNFDPECLAAIYYIMFTETDVKVVPSSNSFNYKLPYLKKNDGEAISGYESIVAYLEKENGGKLDNWLSNEQFLLNNGLKVFIMDKIHSLTQYVLFLNKENYEQYTRGLFKKLLPFPMQYNAPLVYRDDAVKRCSNVGLNLDTGMLLGGVGYEDSTIEELLESEKKLKNTPNLTRLHSQKQQEKLNELLLRKNSINNMHCIHLAESYYNRILEFSRENNRNDDFSLFIFGEQLSSSDLLFFAQLNCQTLDVLPNNFMKIYLNFKFPNLIAKLEKFNNEFVNFKNLNIELPKDKDYPSLFNYIKTCL</sequence>
<name>A0A1E4TWR1_PACTA</name>
<dbReference type="OrthoDB" id="5835136at2759"/>
<keyword evidence="6" id="KW-0472">Membrane</keyword>
<evidence type="ECO:0000256" key="4">
    <source>
        <dbReference type="ARBA" id="ARBA00022927"/>
    </source>
</evidence>
<keyword evidence="9" id="KW-1185">Reference proteome</keyword>
<evidence type="ECO:0000256" key="1">
    <source>
        <dbReference type="ARBA" id="ARBA00004294"/>
    </source>
</evidence>
<dbReference type="PANTHER" id="PTHR12289:SF41">
    <property type="entry name" value="FAILED AXON CONNECTIONS-RELATED"/>
    <property type="match status" value="1"/>
</dbReference>
<dbReference type="GO" id="GO:0001401">
    <property type="term" value="C:SAM complex"/>
    <property type="evidence" value="ECO:0007669"/>
    <property type="project" value="InterPro"/>
</dbReference>
<dbReference type="STRING" id="669874.A0A1E4TWR1"/>
<dbReference type="InterPro" id="IPR050931">
    <property type="entry name" value="Mito_Protein_Transport_Metaxin"/>
</dbReference>
<gene>
    <name evidence="8" type="ORF">PACTADRAFT_49585</name>
</gene>
<evidence type="ECO:0000256" key="3">
    <source>
        <dbReference type="ARBA" id="ARBA00022787"/>
    </source>
</evidence>
<feature type="domain" description="Mitochondrial outer membrane transport complex Sam37/metaxin N-terminal" evidence="7">
    <location>
        <begin position="21"/>
        <end position="140"/>
    </location>
</feature>
<organism evidence="8 9">
    <name type="scientific">Pachysolen tannophilus NRRL Y-2460</name>
    <dbReference type="NCBI Taxonomy" id="669874"/>
    <lineage>
        <taxon>Eukaryota</taxon>
        <taxon>Fungi</taxon>
        <taxon>Dikarya</taxon>
        <taxon>Ascomycota</taxon>
        <taxon>Saccharomycotina</taxon>
        <taxon>Pichiomycetes</taxon>
        <taxon>Pachysolenaceae</taxon>
        <taxon>Pachysolen</taxon>
    </lineage>
</organism>
<evidence type="ECO:0000256" key="6">
    <source>
        <dbReference type="ARBA" id="ARBA00023136"/>
    </source>
</evidence>
<dbReference type="EMBL" id="KV454013">
    <property type="protein sequence ID" value="ODV96195.1"/>
    <property type="molecule type" value="Genomic_DNA"/>
</dbReference>
<dbReference type="AlphaFoldDB" id="A0A1E4TWR1"/>
<proteinExistence type="predicted"/>
<evidence type="ECO:0000313" key="8">
    <source>
        <dbReference type="EMBL" id="ODV96195.1"/>
    </source>
</evidence>
<dbReference type="Proteomes" id="UP000094236">
    <property type="component" value="Unassembled WGS sequence"/>
</dbReference>
<keyword evidence="4" id="KW-0653">Protein transport</keyword>
<evidence type="ECO:0000256" key="5">
    <source>
        <dbReference type="ARBA" id="ARBA00023128"/>
    </source>
</evidence>
<evidence type="ECO:0000313" key="9">
    <source>
        <dbReference type="Proteomes" id="UP000094236"/>
    </source>
</evidence>
<evidence type="ECO:0000259" key="7">
    <source>
        <dbReference type="Pfam" id="PF10568"/>
    </source>
</evidence>
<dbReference type="Pfam" id="PF10568">
    <property type="entry name" value="Tom37"/>
    <property type="match status" value="1"/>
</dbReference>
<dbReference type="PANTHER" id="PTHR12289">
    <property type="entry name" value="METAXIN RELATED"/>
    <property type="match status" value="1"/>
</dbReference>
<keyword evidence="2" id="KW-0813">Transport</keyword>
<keyword evidence="5" id="KW-0496">Mitochondrion</keyword>
<comment type="subcellular location">
    <subcellularLocation>
        <location evidence="1">Mitochondrion outer membrane</location>
    </subcellularLocation>
</comment>
<accession>A0A1E4TWR1</accession>
<keyword evidence="3" id="KW-1000">Mitochondrion outer membrane</keyword>
<evidence type="ECO:0000256" key="2">
    <source>
        <dbReference type="ARBA" id="ARBA00022448"/>
    </source>
</evidence>
<dbReference type="GO" id="GO:0007005">
    <property type="term" value="P:mitochondrion organization"/>
    <property type="evidence" value="ECO:0007669"/>
    <property type="project" value="TreeGrafter"/>
</dbReference>
<reference evidence="9" key="1">
    <citation type="submission" date="2016-05" db="EMBL/GenBank/DDBJ databases">
        <title>Comparative genomics of biotechnologically important yeasts.</title>
        <authorList>
            <consortium name="DOE Joint Genome Institute"/>
            <person name="Riley R."/>
            <person name="Haridas S."/>
            <person name="Wolfe K.H."/>
            <person name="Lopes M.R."/>
            <person name="Hittinger C.T."/>
            <person name="Goker M."/>
            <person name="Salamov A."/>
            <person name="Wisecaver J."/>
            <person name="Long T.M."/>
            <person name="Aerts A.L."/>
            <person name="Barry K."/>
            <person name="Choi C."/>
            <person name="Clum A."/>
            <person name="Coughlan A.Y."/>
            <person name="Deshpande S."/>
            <person name="Douglass A.P."/>
            <person name="Hanson S.J."/>
            <person name="Klenk H.-P."/>
            <person name="Labutti K."/>
            <person name="Lapidus A."/>
            <person name="Lindquist E."/>
            <person name="Lipzen A."/>
            <person name="Meier-Kolthoff J.P."/>
            <person name="Ohm R.A."/>
            <person name="Otillar R.P."/>
            <person name="Pangilinan J."/>
            <person name="Peng Y."/>
            <person name="Rokas A."/>
            <person name="Rosa C.A."/>
            <person name="Scheuner C."/>
            <person name="Sibirny A.A."/>
            <person name="Slot J.C."/>
            <person name="Stielow J.B."/>
            <person name="Sun H."/>
            <person name="Kurtzman C.P."/>
            <person name="Blackwell M."/>
            <person name="Grigoriev I.V."/>
            <person name="Jeffries T.W."/>
        </authorList>
    </citation>
    <scope>NUCLEOTIDE SEQUENCE [LARGE SCALE GENOMIC DNA]</scope>
    <source>
        <strain evidence="9">NRRL Y-2460</strain>
    </source>
</reference>
<dbReference type="GO" id="GO:0015031">
    <property type="term" value="P:protein transport"/>
    <property type="evidence" value="ECO:0007669"/>
    <property type="project" value="UniProtKB-KW"/>
</dbReference>
<protein>
    <recommendedName>
        <fullName evidence="7">Mitochondrial outer membrane transport complex Sam37/metaxin N-terminal domain-containing protein</fullName>
    </recommendedName>
</protein>